<gene>
    <name evidence="4" type="ORF">B0H66DRAFT_467403</name>
</gene>
<dbReference type="EMBL" id="JAUEDM010000001">
    <property type="protein sequence ID" value="KAK3330742.1"/>
    <property type="molecule type" value="Genomic_DNA"/>
</dbReference>
<proteinExistence type="predicted"/>
<evidence type="ECO:0000313" key="4">
    <source>
        <dbReference type="EMBL" id="KAK3330742.1"/>
    </source>
</evidence>
<evidence type="ECO:0000259" key="3">
    <source>
        <dbReference type="PROSITE" id="PS51468"/>
    </source>
</evidence>
<feature type="compositionally biased region" description="Polar residues" evidence="1">
    <location>
        <begin position="826"/>
        <end position="836"/>
    </location>
</feature>
<comment type="caution">
    <text evidence="4">The sequence shown here is derived from an EMBL/GenBank/DDBJ whole genome shotgun (WGS) entry which is preliminary data.</text>
</comment>
<dbReference type="SUPFAM" id="SSF53300">
    <property type="entry name" value="vWA-like"/>
    <property type="match status" value="1"/>
</dbReference>
<feature type="domain" description="VIT" evidence="3">
    <location>
        <begin position="19"/>
        <end position="151"/>
    </location>
</feature>
<evidence type="ECO:0000313" key="5">
    <source>
        <dbReference type="Proteomes" id="UP001283341"/>
    </source>
</evidence>
<sequence>MAFHHLGHSHHHICGLYYLPTPTSYAQPTPKYLPQVSLSAHAQILGATSRTTLTQTFVNTTSTAVPEMRYTFPLYDGVSVVGFVCTINRDRVIRGLVKERAQARKTFDEALARGETAGLLEQLPNASDVFTTTIGNVPAGAEIKVDITYLGELKHDAEADGIRFTIPTSIAPRYGSYPGELLSAAATTTTPQSGIEIIVDAEMPNGSNIKNVQSPSHPISVAIGTTSTSAAGADMSLQKASATLSLGKAELEKDFVLHVVATNTANPIAVLETHPTIPNQRALMATLVPKFNLPPSRPEIVFVCDRSGSMVKKIPDLIAALHIFLKSLPVGVKFNICSFGGRYEFLFPTSQSYDAASLKTATSYVDNFSANFGGTEMYKPLEQTFKKRYKDMELEAFLLTDGDTWRQNELITMINEHVSDSKGAIRLFTLGIGASVSHALIEGVARAGNGFSQSVGEKEKMNSKIVRMLKASLSPHVKDYTLEVKYQSEPADDATTDDDDFEIVEKVMDSLSIDIPEEQQQTVVPASTRLCSPPNKPISLFDTAADLDTEMVDASLDQSAGGKYSHVPAVAEPKLLQAPFVIPPLYLFNRTTVYLLLSPGCVQRIPKSVTLRGTCAHGPLELEIPVTVLAEKGETIHQLAARKAVNELEEGRGWLYHARDANSRHLRNPKLLKDKYQGRFSDMVEREAVRLGVTFQVGGKWCSFVAVEDEQEVESTEVSTAFATTLGDFWCHRRSVAEDCLLERSHITMLSQRATESKDNNANVFGHKTAAFPPPPAPRGLAEPLTQSSAPYYLYGAQHSHAPINIRSRRNDVIDSSYFPKPASLTMPQPNRQAPTPSLPRDKRERKGPQSYDMRSGEDLIDYSDEVDDNDNDQDSGSPLDDTFEALVTLQEFTGSWAWSSQLLGLLKLDESRLAAGEFHDDLFAVKTQLLATALVLAFLEKLLADRSHEWDMMAEKARDWMVGEMSGKTEMSVEEYVDKVKGLI</sequence>
<dbReference type="Pfam" id="PF13768">
    <property type="entry name" value="VWA_3"/>
    <property type="match status" value="1"/>
</dbReference>
<dbReference type="SMART" id="SM00327">
    <property type="entry name" value="VWA"/>
    <property type="match status" value="1"/>
</dbReference>
<feature type="region of interest" description="Disordered" evidence="1">
    <location>
        <begin position="817"/>
        <end position="858"/>
    </location>
</feature>
<dbReference type="Pfam" id="PF08487">
    <property type="entry name" value="VIT"/>
    <property type="match status" value="1"/>
</dbReference>
<feature type="domain" description="VWFA" evidence="2">
    <location>
        <begin position="299"/>
        <end position="477"/>
    </location>
</feature>
<dbReference type="Proteomes" id="UP001283341">
    <property type="component" value="Unassembled WGS sequence"/>
</dbReference>
<dbReference type="PROSITE" id="PS51468">
    <property type="entry name" value="VIT"/>
    <property type="match status" value="1"/>
</dbReference>
<dbReference type="AlphaFoldDB" id="A0AAE0IT78"/>
<dbReference type="Gene3D" id="3.40.50.410">
    <property type="entry name" value="von Willebrand factor, type A domain"/>
    <property type="match status" value="1"/>
</dbReference>
<organism evidence="4 5">
    <name type="scientific">Apodospora peruviana</name>
    <dbReference type="NCBI Taxonomy" id="516989"/>
    <lineage>
        <taxon>Eukaryota</taxon>
        <taxon>Fungi</taxon>
        <taxon>Dikarya</taxon>
        <taxon>Ascomycota</taxon>
        <taxon>Pezizomycotina</taxon>
        <taxon>Sordariomycetes</taxon>
        <taxon>Sordariomycetidae</taxon>
        <taxon>Sordariales</taxon>
        <taxon>Lasiosphaeriaceae</taxon>
        <taxon>Apodospora</taxon>
    </lineage>
</organism>
<dbReference type="PROSITE" id="PS50234">
    <property type="entry name" value="VWFA"/>
    <property type="match status" value="1"/>
</dbReference>
<evidence type="ECO:0000259" key="2">
    <source>
        <dbReference type="PROSITE" id="PS50234"/>
    </source>
</evidence>
<dbReference type="InterPro" id="IPR002035">
    <property type="entry name" value="VWF_A"/>
</dbReference>
<dbReference type="InterPro" id="IPR013694">
    <property type="entry name" value="VIT"/>
</dbReference>
<reference evidence="4" key="2">
    <citation type="submission" date="2023-06" db="EMBL/GenBank/DDBJ databases">
        <authorList>
            <consortium name="Lawrence Berkeley National Laboratory"/>
            <person name="Haridas S."/>
            <person name="Hensen N."/>
            <person name="Bonometti L."/>
            <person name="Westerberg I."/>
            <person name="Brannstrom I.O."/>
            <person name="Guillou S."/>
            <person name="Cros-Aarteil S."/>
            <person name="Calhoun S."/>
            <person name="Kuo A."/>
            <person name="Mondo S."/>
            <person name="Pangilinan J."/>
            <person name="Riley R."/>
            <person name="Labutti K."/>
            <person name="Andreopoulos B."/>
            <person name="Lipzen A."/>
            <person name="Chen C."/>
            <person name="Yanf M."/>
            <person name="Daum C."/>
            <person name="Ng V."/>
            <person name="Clum A."/>
            <person name="Steindorff A."/>
            <person name="Ohm R."/>
            <person name="Martin F."/>
            <person name="Silar P."/>
            <person name="Natvig D."/>
            <person name="Lalanne C."/>
            <person name="Gautier V."/>
            <person name="Ament-Velasquez S.L."/>
            <person name="Kruys A."/>
            <person name="Hutchinson M.I."/>
            <person name="Powell A.J."/>
            <person name="Barry K."/>
            <person name="Miller A.N."/>
            <person name="Grigoriev I.V."/>
            <person name="Debuchy R."/>
            <person name="Gladieux P."/>
            <person name="Thoren M.H."/>
            <person name="Johannesson H."/>
        </authorList>
    </citation>
    <scope>NUCLEOTIDE SEQUENCE</scope>
    <source>
        <strain evidence="4">CBS 118394</strain>
    </source>
</reference>
<dbReference type="InterPro" id="IPR036465">
    <property type="entry name" value="vWFA_dom_sf"/>
</dbReference>
<dbReference type="PANTHER" id="PTHR45737">
    <property type="entry name" value="VON WILLEBRAND FACTOR A DOMAIN-CONTAINING PROTEIN 5A"/>
    <property type="match status" value="1"/>
</dbReference>
<name>A0AAE0IT78_9PEZI</name>
<protein>
    <submittedName>
        <fullName evidence="4">von Willebrand factor type A domain-containing protein</fullName>
    </submittedName>
</protein>
<evidence type="ECO:0000256" key="1">
    <source>
        <dbReference type="SAM" id="MobiDB-lite"/>
    </source>
</evidence>
<keyword evidence="5" id="KW-1185">Reference proteome</keyword>
<accession>A0AAE0IT78</accession>
<reference evidence="4" key="1">
    <citation type="journal article" date="2023" name="Mol. Phylogenet. Evol.">
        <title>Genome-scale phylogeny and comparative genomics of the fungal order Sordariales.</title>
        <authorList>
            <person name="Hensen N."/>
            <person name="Bonometti L."/>
            <person name="Westerberg I."/>
            <person name="Brannstrom I.O."/>
            <person name="Guillou S."/>
            <person name="Cros-Aarteil S."/>
            <person name="Calhoun S."/>
            <person name="Haridas S."/>
            <person name="Kuo A."/>
            <person name="Mondo S."/>
            <person name="Pangilinan J."/>
            <person name="Riley R."/>
            <person name="LaButti K."/>
            <person name="Andreopoulos B."/>
            <person name="Lipzen A."/>
            <person name="Chen C."/>
            <person name="Yan M."/>
            <person name="Daum C."/>
            <person name="Ng V."/>
            <person name="Clum A."/>
            <person name="Steindorff A."/>
            <person name="Ohm R.A."/>
            <person name="Martin F."/>
            <person name="Silar P."/>
            <person name="Natvig D.O."/>
            <person name="Lalanne C."/>
            <person name="Gautier V."/>
            <person name="Ament-Velasquez S.L."/>
            <person name="Kruys A."/>
            <person name="Hutchinson M.I."/>
            <person name="Powell A.J."/>
            <person name="Barry K."/>
            <person name="Miller A.N."/>
            <person name="Grigoriev I.V."/>
            <person name="Debuchy R."/>
            <person name="Gladieux P."/>
            <person name="Hiltunen Thoren M."/>
            <person name="Johannesson H."/>
        </authorList>
    </citation>
    <scope>NUCLEOTIDE SEQUENCE</scope>
    <source>
        <strain evidence="4">CBS 118394</strain>
    </source>
</reference>
<dbReference type="PANTHER" id="PTHR45737:SF6">
    <property type="entry name" value="VON WILLEBRAND FACTOR A DOMAIN-CONTAINING PROTEIN 5A"/>
    <property type="match status" value="1"/>
</dbReference>
<dbReference type="SMART" id="SM00609">
    <property type="entry name" value="VIT"/>
    <property type="match status" value="1"/>
</dbReference>